<dbReference type="PANTHER" id="PTHR24149">
    <property type="entry name" value="ANKYRIN REPEAT DOMAIN-CONTAINING PROTEIN 12"/>
    <property type="match status" value="1"/>
</dbReference>
<feature type="repeat" description="ANK" evidence="1">
    <location>
        <begin position="42"/>
        <end position="74"/>
    </location>
</feature>
<dbReference type="EMBL" id="UYYF01004803">
    <property type="protein sequence ID" value="VDN07099.1"/>
    <property type="molecule type" value="Genomic_DNA"/>
</dbReference>
<sequence>MEQPLQGTTDMTSSNTQSSRTSSASPCSSRKRVSKVHKKNERGETALHVAARRGEHRLCKKLIHEGAVVNARDYAGWTALHEACYHGHFKVARILLSYEADVNASSNCDDTPLHDAVTSGNEKLVWLLLRMGAVRDRVDNEGKRPIDICHPEHVGIKNLLSATTIPEFFPVEKSPSSSPSASSHSVAKS</sequence>
<dbReference type="SUPFAM" id="SSF48403">
    <property type="entry name" value="Ankyrin repeat"/>
    <property type="match status" value="1"/>
</dbReference>
<dbReference type="PRINTS" id="PR01415">
    <property type="entry name" value="ANKYRIN"/>
</dbReference>
<dbReference type="WBParaSite" id="TCLT_0000947801-mRNA-1">
    <property type="protein sequence ID" value="TCLT_0000947801-mRNA-1"/>
    <property type="gene ID" value="TCLT_0000947801"/>
</dbReference>
<gene>
    <name evidence="3" type="ORF">TCLT_LOCUS9467</name>
</gene>
<dbReference type="GO" id="GO:0005654">
    <property type="term" value="C:nucleoplasm"/>
    <property type="evidence" value="ECO:0007669"/>
    <property type="project" value="TreeGrafter"/>
</dbReference>
<dbReference type="PROSITE" id="PS50297">
    <property type="entry name" value="ANK_REP_REGION"/>
    <property type="match status" value="3"/>
</dbReference>
<dbReference type="STRING" id="103827.A0A0N5D8P1"/>
<evidence type="ECO:0000313" key="3">
    <source>
        <dbReference type="EMBL" id="VDN07099.1"/>
    </source>
</evidence>
<dbReference type="PANTHER" id="PTHR24149:SF14">
    <property type="entry name" value="ANKYRIN REPEAT DOMAIN 12"/>
    <property type="match status" value="1"/>
</dbReference>
<dbReference type="InterPro" id="IPR053210">
    <property type="entry name" value="ANKRD12"/>
</dbReference>
<organism evidence="5">
    <name type="scientific">Thelazia callipaeda</name>
    <name type="common">Oriental eyeworm</name>
    <name type="synonym">Parasitic nematode</name>
    <dbReference type="NCBI Taxonomy" id="103827"/>
    <lineage>
        <taxon>Eukaryota</taxon>
        <taxon>Metazoa</taxon>
        <taxon>Ecdysozoa</taxon>
        <taxon>Nematoda</taxon>
        <taxon>Chromadorea</taxon>
        <taxon>Rhabditida</taxon>
        <taxon>Spirurina</taxon>
        <taxon>Spiruromorpha</taxon>
        <taxon>Thelazioidea</taxon>
        <taxon>Thelaziidae</taxon>
        <taxon>Thelazia</taxon>
    </lineage>
</organism>
<keyword evidence="1" id="KW-0040">ANK repeat</keyword>
<evidence type="ECO:0000256" key="2">
    <source>
        <dbReference type="SAM" id="MobiDB-lite"/>
    </source>
</evidence>
<name>A0A0N5D8P1_THECL</name>
<evidence type="ECO:0000313" key="4">
    <source>
        <dbReference type="Proteomes" id="UP000276776"/>
    </source>
</evidence>
<feature type="repeat" description="ANK" evidence="1">
    <location>
        <begin position="108"/>
        <end position="140"/>
    </location>
</feature>
<dbReference type="Pfam" id="PF00023">
    <property type="entry name" value="Ank"/>
    <property type="match status" value="1"/>
</dbReference>
<dbReference type="OrthoDB" id="5841750at2759"/>
<keyword evidence="4" id="KW-1185">Reference proteome</keyword>
<reference evidence="3 4" key="2">
    <citation type="submission" date="2018-11" db="EMBL/GenBank/DDBJ databases">
        <authorList>
            <consortium name="Pathogen Informatics"/>
        </authorList>
    </citation>
    <scope>NUCLEOTIDE SEQUENCE [LARGE SCALE GENOMIC DNA]</scope>
</reference>
<feature type="compositionally biased region" description="Low complexity" evidence="2">
    <location>
        <begin position="12"/>
        <end position="28"/>
    </location>
</feature>
<dbReference type="AlphaFoldDB" id="A0A0N5D8P1"/>
<reference evidence="5" key="1">
    <citation type="submission" date="2017-02" db="UniProtKB">
        <authorList>
            <consortium name="WormBaseParasite"/>
        </authorList>
    </citation>
    <scope>IDENTIFICATION</scope>
</reference>
<evidence type="ECO:0000313" key="5">
    <source>
        <dbReference type="WBParaSite" id="TCLT_0000947801-mRNA-1"/>
    </source>
</evidence>
<protein>
    <submittedName>
        <fullName evidence="5">ANK_REP_REGION domain-containing protein</fullName>
    </submittedName>
</protein>
<dbReference type="SMART" id="SM00248">
    <property type="entry name" value="ANK"/>
    <property type="match status" value="3"/>
</dbReference>
<dbReference type="InterPro" id="IPR036770">
    <property type="entry name" value="Ankyrin_rpt-contain_sf"/>
</dbReference>
<dbReference type="PROSITE" id="PS50088">
    <property type="entry name" value="ANK_REPEAT"/>
    <property type="match status" value="3"/>
</dbReference>
<feature type="repeat" description="ANK" evidence="1">
    <location>
        <begin position="75"/>
        <end position="107"/>
    </location>
</feature>
<evidence type="ECO:0000256" key="1">
    <source>
        <dbReference type="PROSITE-ProRule" id="PRU00023"/>
    </source>
</evidence>
<dbReference type="Proteomes" id="UP000276776">
    <property type="component" value="Unassembled WGS sequence"/>
</dbReference>
<dbReference type="OMA" id="NEERCAI"/>
<accession>A0A0N5D8P1</accession>
<dbReference type="InterPro" id="IPR002110">
    <property type="entry name" value="Ankyrin_rpt"/>
</dbReference>
<feature type="region of interest" description="Disordered" evidence="2">
    <location>
        <begin position="1"/>
        <end position="46"/>
    </location>
</feature>
<proteinExistence type="predicted"/>
<dbReference type="Gene3D" id="1.25.40.20">
    <property type="entry name" value="Ankyrin repeat-containing domain"/>
    <property type="match status" value="2"/>
</dbReference>
<feature type="compositionally biased region" description="Polar residues" evidence="2">
    <location>
        <begin position="1"/>
        <end position="11"/>
    </location>
</feature>
<feature type="compositionally biased region" description="Basic residues" evidence="2">
    <location>
        <begin position="29"/>
        <end position="40"/>
    </location>
</feature>
<dbReference type="Pfam" id="PF12796">
    <property type="entry name" value="Ank_2"/>
    <property type="match status" value="1"/>
</dbReference>